<keyword evidence="4" id="KW-1185">Reference proteome</keyword>
<sequence>MAATTEEQVERVRELIAAIPRGKICTYGAIAAAAGLSTARTVAWILRVDGGGLPWQRVIRADGRPAPAMRSRQLPLLAQEGVPLIDGRVDMRSAFHEP</sequence>
<organism evidence="3 4">
    <name type="scientific">Tomitella cavernea</name>
    <dbReference type="NCBI Taxonomy" id="1387982"/>
    <lineage>
        <taxon>Bacteria</taxon>
        <taxon>Bacillati</taxon>
        <taxon>Actinomycetota</taxon>
        <taxon>Actinomycetes</taxon>
        <taxon>Mycobacteriales</taxon>
        <taxon>Tomitella</taxon>
    </lineage>
</organism>
<evidence type="ECO:0000256" key="1">
    <source>
        <dbReference type="ARBA" id="ARBA00022763"/>
    </source>
</evidence>
<dbReference type="CDD" id="cd06445">
    <property type="entry name" value="ATase"/>
    <property type="match status" value="1"/>
</dbReference>
<dbReference type="PANTHER" id="PTHR42942">
    <property type="entry name" value="6-O-METHYLGUANINE DNA METHYLTRANSFERASE"/>
    <property type="match status" value="1"/>
</dbReference>
<dbReference type="SUPFAM" id="SSF46767">
    <property type="entry name" value="Methylated DNA-protein cysteine methyltransferase, C-terminal domain"/>
    <property type="match status" value="1"/>
</dbReference>
<gene>
    <name evidence="3" type="ORF">GCM10023353_28800</name>
</gene>
<dbReference type="EMBL" id="BAABKQ010000001">
    <property type="protein sequence ID" value="GAA4819384.1"/>
    <property type="molecule type" value="Genomic_DNA"/>
</dbReference>
<dbReference type="Proteomes" id="UP001500839">
    <property type="component" value="Unassembled WGS sequence"/>
</dbReference>
<proteinExistence type="predicted"/>
<accession>A0ABP9CUC4</accession>
<dbReference type="InterPro" id="IPR036388">
    <property type="entry name" value="WH-like_DNA-bd_sf"/>
</dbReference>
<dbReference type="RefSeq" id="WP_200172820.1">
    <property type="nucleotide sequence ID" value="NZ_BAABKQ010000001.1"/>
</dbReference>
<keyword evidence="1" id="KW-0227">DNA damage</keyword>
<dbReference type="PANTHER" id="PTHR42942:SF1">
    <property type="entry name" value="ALKYLTRANSFERASE-LIKE PROTEIN 1"/>
    <property type="match status" value="1"/>
</dbReference>
<dbReference type="Gene3D" id="1.10.10.10">
    <property type="entry name" value="Winged helix-like DNA-binding domain superfamily/Winged helix DNA-binding domain"/>
    <property type="match status" value="1"/>
</dbReference>
<feature type="domain" description="Methylated-DNA-[protein]-cysteine S-methyltransferase DNA binding" evidence="2">
    <location>
        <begin position="10"/>
        <end position="82"/>
    </location>
</feature>
<dbReference type="InterPro" id="IPR014048">
    <property type="entry name" value="MethylDNA_cys_MeTrfase_DNA-bd"/>
</dbReference>
<evidence type="ECO:0000259" key="2">
    <source>
        <dbReference type="Pfam" id="PF01035"/>
    </source>
</evidence>
<reference evidence="4" key="1">
    <citation type="journal article" date="2019" name="Int. J. Syst. Evol. Microbiol.">
        <title>The Global Catalogue of Microorganisms (GCM) 10K type strain sequencing project: providing services to taxonomists for standard genome sequencing and annotation.</title>
        <authorList>
            <consortium name="The Broad Institute Genomics Platform"/>
            <consortium name="The Broad Institute Genome Sequencing Center for Infectious Disease"/>
            <person name="Wu L."/>
            <person name="Ma J."/>
        </authorList>
    </citation>
    <scope>NUCLEOTIDE SEQUENCE [LARGE SCALE GENOMIC DNA]</scope>
    <source>
        <strain evidence="4">JCM 18542</strain>
    </source>
</reference>
<dbReference type="Pfam" id="PF01035">
    <property type="entry name" value="DNA_binding_1"/>
    <property type="match status" value="1"/>
</dbReference>
<evidence type="ECO:0000313" key="4">
    <source>
        <dbReference type="Proteomes" id="UP001500839"/>
    </source>
</evidence>
<name>A0ABP9CUC4_9ACTN</name>
<dbReference type="InterPro" id="IPR036217">
    <property type="entry name" value="MethylDNA_cys_MeTrfase_DNAb"/>
</dbReference>
<dbReference type="InterPro" id="IPR052520">
    <property type="entry name" value="ATL_DNA_repair"/>
</dbReference>
<protein>
    <submittedName>
        <fullName evidence="3">MGMT family protein</fullName>
    </submittedName>
</protein>
<evidence type="ECO:0000313" key="3">
    <source>
        <dbReference type="EMBL" id="GAA4819384.1"/>
    </source>
</evidence>
<comment type="caution">
    <text evidence="3">The sequence shown here is derived from an EMBL/GenBank/DDBJ whole genome shotgun (WGS) entry which is preliminary data.</text>
</comment>